<protein>
    <submittedName>
        <fullName evidence="8">ABC transport system permease protein</fullName>
    </submittedName>
</protein>
<dbReference type="Proteomes" id="UP000681526">
    <property type="component" value="Unassembled WGS sequence"/>
</dbReference>
<dbReference type="RefSeq" id="WP_213484573.1">
    <property type="nucleotide sequence ID" value="NZ_CAJRAY010000047.1"/>
</dbReference>
<accession>A0ABM8V4Q9</accession>
<dbReference type="EMBL" id="CAJRAY010000047">
    <property type="protein sequence ID" value="CAG5086915.1"/>
    <property type="molecule type" value="Genomic_DNA"/>
</dbReference>
<comment type="caution">
    <text evidence="8">The sequence shown here is derived from an EMBL/GenBank/DDBJ whole genome shotgun (WGS) entry which is preliminary data.</text>
</comment>
<evidence type="ECO:0000256" key="3">
    <source>
        <dbReference type="ARBA" id="ARBA00022692"/>
    </source>
</evidence>
<dbReference type="PANTHER" id="PTHR30294:SF48">
    <property type="entry name" value="LINEARMYCIN RESISTANCE PERMEASE PROTEIN LNRM"/>
    <property type="match status" value="1"/>
</dbReference>
<keyword evidence="3 6" id="KW-0812">Transmembrane</keyword>
<dbReference type="Pfam" id="PF12698">
    <property type="entry name" value="ABC2_membrane_3"/>
    <property type="match status" value="1"/>
</dbReference>
<feature type="transmembrane region" description="Helical" evidence="6">
    <location>
        <begin position="255"/>
        <end position="278"/>
    </location>
</feature>
<keyword evidence="9" id="KW-1185">Reference proteome</keyword>
<sequence>MRMLHIACKELKAFRDPAMLVFMLATPLAIMLILGTALSRGFDREIEIGEIRVLYRLEQPDRTLGQVWSEFVRDAESSGVRFEVSDSREKGLEMVRRAEYAGMAVVSDSGMVYTGNDRAAVENAIVQGLLQTFADRYRLSAVLADGGISAPEDVGREYVRSVSVDGTRQPDSMDYYAVVITTMIILYSALTAAQLMEWERKRKTDLRLLSAPVSKAEIFVGKMAGSFLLHAVFVILLVLFSRYAFNADWGSRPLAVLPILFSQLLFVLGFGVAVSYLLRGGGAAGVVIMVIVQLEALFGGAYFPVEGSTGWFGAIAAWSPLGLTNRALLQVIHAGEWSTALRAMAFNFGAAALCLGLAAVIMRKKEGL</sequence>
<evidence type="ECO:0000313" key="9">
    <source>
        <dbReference type="Proteomes" id="UP000681526"/>
    </source>
</evidence>
<reference evidence="8 9" key="1">
    <citation type="submission" date="2021-04" db="EMBL/GenBank/DDBJ databases">
        <authorList>
            <person name="Rakotoarivonina H."/>
        </authorList>
    </citation>
    <scope>NUCLEOTIDE SEQUENCE [LARGE SCALE GENOMIC DNA]</scope>
    <source>
        <strain evidence="8 9">XE</strain>
    </source>
</reference>
<feature type="transmembrane region" description="Helical" evidence="6">
    <location>
        <begin position="20"/>
        <end position="38"/>
    </location>
</feature>
<dbReference type="PANTHER" id="PTHR30294">
    <property type="entry name" value="MEMBRANE COMPONENT OF ABC TRANSPORTER YHHJ-RELATED"/>
    <property type="match status" value="1"/>
</dbReference>
<evidence type="ECO:0000256" key="6">
    <source>
        <dbReference type="SAM" id="Phobius"/>
    </source>
</evidence>
<keyword evidence="2" id="KW-1003">Cell membrane</keyword>
<gene>
    <name evidence="8" type="primary">txxe 2107-yfiM</name>
    <name evidence="8" type="ORF">TXXE_10415</name>
</gene>
<evidence type="ECO:0000256" key="5">
    <source>
        <dbReference type="ARBA" id="ARBA00023136"/>
    </source>
</evidence>
<feature type="transmembrane region" description="Helical" evidence="6">
    <location>
        <begin position="341"/>
        <end position="362"/>
    </location>
</feature>
<comment type="subcellular location">
    <subcellularLocation>
        <location evidence="1">Cell membrane</location>
        <topology evidence="1">Multi-pass membrane protein</topology>
    </subcellularLocation>
</comment>
<evidence type="ECO:0000259" key="7">
    <source>
        <dbReference type="Pfam" id="PF12698"/>
    </source>
</evidence>
<organism evidence="8 9">
    <name type="scientific">Thermobacillus xylanilyticus</name>
    <dbReference type="NCBI Taxonomy" id="76633"/>
    <lineage>
        <taxon>Bacteria</taxon>
        <taxon>Bacillati</taxon>
        <taxon>Bacillota</taxon>
        <taxon>Bacilli</taxon>
        <taxon>Bacillales</taxon>
        <taxon>Paenibacillaceae</taxon>
        <taxon>Thermobacillus</taxon>
    </lineage>
</organism>
<feature type="transmembrane region" description="Helical" evidence="6">
    <location>
        <begin position="285"/>
        <end position="305"/>
    </location>
</feature>
<feature type="transmembrane region" description="Helical" evidence="6">
    <location>
        <begin position="219"/>
        <end position="243"/>
    </location>
</feature>
<evidence type="ECO:0000313" key="8">
    <source>
        <dbReference type="EMBL" id="CAG5086915.1"/>
    </source>
</evidence>
<keyword evidence="5 6" id="KW-0472">Membrane</keyword>
<feature type="transmembrane region" description="Helical" evidence="6">
    <location>
        <begin position="175"/>
        <end position="198"/>
    </location>
</feature>
<proteinExistence type="predicted"/>
<evidence type="ECO:0000256" key="1">
    <source>
        <dbReference type="ARBA" id="ARBA00004651"/>
    </source>
</evidence>
<dbReference type="InterPro" id="IPR051449">
    <property type="entry name" value="ABC-2_transporter_component"/>
</dbReference>
<keyword evidence="4 6" id="KW-1133">Transmembrane helix</keyword>
<evidence type="ECO:0000256" key="2">
    <source>
        <dbReference type="ARBA" id="ARBA00022475"/>
    </source>
</evidence>
<dbReference type="InterPro" id="IPR013525">
    <property type="entry name" value="ABC2_TM"/>
</dbReference>
<feature type="domain" description="ABC-2 type transporter transmembrane" evidence="7">
    <location>
        <begin position="18"/>
        <end position="359"/>
    </location>
</feature>
<name>A0ABM8V4Q9_THEXY</name>
<evidence type="ECO:0000256" key="4">
    <source>
        <dbReference type="ARBA" id="ARBA00022989"/>
    </source>
</evidence>